<proteinExistence type="predicted"/>
<reference evidence="1 2" key="1">
    <citation type="submission" date="2015-05" db="EMBL/GenBank/DDBJ databases">
        <title>Genome sequence of Mycobacterium haemophilum.</title>
        <authorList>
            <person name="Greninger A.L."/>
            <person name="Cunningham G."/>
            <person name="Miller S."/>
        </authorList>
    </citation>
    <scope>NUCLEOTIDE SEQUENCE [LARGE SCALE GENOMIC DNA]</scope>
    <source>
        <strain evidence="2">UC1</strain>
    </source>
</reference>
<dbReference type="EMBL" id="LDPR01000018">
    <property type="protein sequence ID" value="KLO35050.1"/>
    <property type="molecule type" value="Genomic_DNA"/>
</dbReference>
<accession>A0A0I9UZ72</accession>
<name>A0A0I9UZ72_9MYCO</name>
<organism evidence="1 2">
    <name type="scientific">Mycobacterium haemophilum</name>
    <dbReference type="NCBI Taxonomy" id="29311"/>
    <lineage>
        <taxon>Bacteria</taxon>
        <taxon>Bacillati</taxon>
        <taxon>Actinomycetota</taxon>
        <taxon>Actinomycetes</taxon>
        <taxon>Mycobacteriales</taxon>
        <taxon>Mycobacteriaceae</taxon>
        <taxon>Mycobacterium</taxon>
    </lineage>
</organism>
<dbReference type="AlphaFoldDB" id="A0A0I9UZ72"/>
<protein>
    <submittedName>
        <fullName evidence="1">Uncharacterized protein</fullName>
    </submittedName>
</protein>
<keyword evidence="2" id="KW-1185">Reference proteome</keyword>
<dbReference type="Proteomes" id="UP000036334">
    <property type="component" value="Unassembled WGS sequence"/>
</dbReference>
<evidence type="ECO:0000313" key="1">
    <source>
        <dbReference type="EMBL" id="KLO35050.1"/>
    </source>
</evidence>
<comment type="caution">
    <text evidence="1">The sequence shown here is derived from an EMBL/GenBank/DDBJ whole genome shotgun (WGS) entry which is preliminary data.</text>
</comment>
<sequence>MAACPRPEQPPQITNEARLVQQSVAGEQAKQVTNTATLHSRCHVADSFFDATFGWDGEVLLALQM</sequence>
<gene>
    <name evidence="1" type="ORF">ABH38_17070</name>
</gene>
<evidence type="ECO:0000313" key="2">
    <source>
        <dbReference type="Proteomes" id="UP000036334"/>
    </source>
</evidence>